<dbReference type="GO" id="GO:0008168">
    <property type="term" value="F:methyltransferase activity"/>
    <property type="evidence" value="ECO:0007669"/>
    <property type="project" value="UniProtKB-KW"/>
</dbReference>
<sequence>MDVTPTLSLFDDAYKSGTPPWVIGAPQPAIVELERAGGFTGRVLDVGCGAGEHTILLTRLGYDVLGVDYAPAAIEHARANAAAQHVEARFAVADATNLGSATRYDTILDSALFHIFAAADRARYVASLHAACEPGGTVHVLALSDRGHGFGPQVSEDDIRGAFGDGWTLESLVETTYRGVIGEAHVAAFGQPAGSLVDEPAWLARARRGDL</sequence>
<dbReference type="EMBL" id="LT629971">
    <property type="protein sequence ID" value="SEH89651.1"/>
    <property type="molecule type" value="Genomic_DNA"/>
</dbReference>
<name>A0A1H6LLV7_MYCRU</name>
<gene>
    <name evidence="5" type="ORF">SAMN04489835_5399</name>
</gene>
<keyword evidence="2 5" id="KW-0808">Transferase</keyword>
<evidence type="ECO:0000259" key="4">
    <source>
        <dbReference type="Pfam" id="PF13649"/>
    </source>
</evidence>
<evidence type="ECO:0000313" key="5">
    <source>
        <dbReference type="EMBL" id="SEH89651.1"/>
    </source>
</evidence>
<dbReference type="SUPFAM" id="SSF53335">
    <property type="entry name" value="S-adenosyl-L-methionine-dependent methyltransferases"/>
    <property type="match status" value="1"/>
</dbReference>
<proteinExistence type="predicted"/>
<evidence type="ECO:0000313" key="6">
    <source>
        <dbReference type="Proteomes" id="UP000182915"/>
    </source>
</evidence>
<dbReference type="InterPro" id="IPR041698">
    <property type="entry name" value="Methyltransf_25"/>
</dbReference>
<accession>A0A1H6LLV7</accession>
<evidence type="ECO:0000256" key="3">
    <source>
        <dbReference type="ARBA" id="ARBA00022691"/>
    </source>
</evidence>
<dbReference type="CDD" id="cd02440">
    <property type="entry name" value="AdoMet_MTases"/>
    <property type="match status" value="1"/>
</dbReference>
<dbReference type="OrthoDB" id="3825914at2"/>
<dbReference type="Pfam" id="PF13649">
    <property type="entry name" value="Methyltransf_25"/>
    <property type="match status" value="1"/>
</dbReference>
<keyword evidence="3" id="KW-0949">S-adenosyl-L-methionine</keyword>
<evidence type="ECO:0000256" key="1">
    <source>
        <dbReference type="ARBA" id="ARBA00022603"/>
    </source>
</evidence>
<reference evidence="6" key="1">
    <citation type="submission" date="2016-10" db="EMBL/GenBank/DDBJ databases">
        <authorList>
            <person name="Varghese N."/>
            <person name="Submissions S."/>
        </authorList>
    </citation>
    <scope>NUCLEOTIDE SEQUENCE [LARGE SCALE GENOMIC DNA]</scope>
    <source>
        <strain evidence="6">DSM 45405</strain>
    </source>
</reference>
<dbReference type="Gene3D" id="3.40.50.150">
    <property type="entry name" value="Vaccinia Virus protein VP39"/>
    <property type="match status" value="1"/>
</dbReference>
<protein>
    <submittedName>
        <fullName evidence="5">Methyltransferase domain-containing protein</fullName>
    </submittedName>
</protein>
<dbReference type="RefSeq" id="WP_083409803.1">
    <property type="nucleotide sequence ID" value="NZ_LT629971.1"/>
</dbReference>
<evidence type="ECO:0000256" key="2">
    <source>
        <dbReference type="ARBA" id="ARBA00022679"/>
    </source>
</evidence>
<dbReference type="GO" id="GO:0032259">
    <property type="term" value="P:methylation"/>
    <property type="evidence" value="ECO:0007669"/>
    <property type="project" value="UniProtKB-KW"/>
</dbReference>
<dbReference type="AlphaFoldDB" id="A0A1H6LLV7"/>
<keyword evidence="1 5" id="KW-0489">Methyltransferase</keyword>
<dbReference type="Proteomes" id="UP000182915">
    <property type="component" value="Chromosome I"/>
</dbReference>
<dbReference type="PANTHER" id="PTHR43464">
    <property type="entry name" value="METHYLTRANSFERASE"/>
    <property type="match status" value="1"/>
</dbReference>
<organism evidence="5 6">
    <name type="scientific">Mycolicibacterium rutilum</name>
    <name type="common">Mycobacterium rutilum</name>
    <dbReference type="NCBI Taxonomy" id="370526"/>
    <lineage>
        <taxon>Bacteria</taxon>
        <taxon>Bacillati</taxon>
        <taxon>Actinomycetota</taxon>
        <taxon>Actinomycetes</taxon>
        <taxon>Mycobacteriales</taxon>
        <taxon>Mycobacteriaceae</taxon>
        <taxon>Mycolicibacterium</taxon>
    </lineage>
</organism>
<dbReference type="STRING" id="370526.SAMN04489835_5399"/>
<feature type="domain" description="Methyltransferase" evidence="4">
    <location>
        <begin position="43"/>
        <end position="136"/>
    </location>
</feature>
<dbReference type="InterPro" id="IPR029063">
    <property type="entry name" value="SAM-dependent_MTases_sf"/>
</dbReference>
<keyword evidence="6" id="KW-1185">Reference proteome</keyword>
<dbReference type="PANTHER" id="PTHR43464:SF19">
    <property type="entry name" value="UBIQUINONE BIOSYNTHESIS O-METHYLTRANSFERASE, MITOCHONDRIAL"/>
    <property type="match status" value="1"/>
</dbReference>